<feature type="region of interest" description="Disordered" evidence="1">
    <location>
        <begin position="1"/>
        <end position="84"/>
    </location>
</feature>
<keyword evidence="2" id="KW-0472">Membrane</keyword>
<comment type="caution">
    <text evidence="3">The sequence shown here is derived from an EMBL/GenBank/DDBJ whole genome shotgun (WGS) entry which is preliminary data.</text>
</comment>
<keyword evidence="2" id="KW-0812">Transmembrane</keyword>
<evidence type="ECO:0000256" key="1">
    <source>
        <dbReference type="SAM" id="MobiDB-lite"/>
    </source>
</evidence>
<keyword evidence="2" id="KW-1133">Transmembrane helix</keyword>
<protein>
    <submittedName>
        <fullName evidence="3">Uncharacterized protein</fullName>
    </submittedName>
</protein>
<dbReference type="EMBL" id="JARBHB010000008">
    <property type="protein sequence ID" value="KAJ8876748.1"/>
    <property type="molecule type" value="Genomic_DNA"/>
</dbReference>
<name>A0ABQ9GXI0_9NEOP</name>
<evidence type="ECO:0000313" key="3">
    <source>
        <dbReference type="EMBL" id="KAJ8876748.1"/>
    </source>
</evidence>
<keyword evidence="4" id="KW-1185">Reference proteome</keyword>
<organism evidence="3 4">
    <name type="scientific">Dryococelus australis</name>
    <dbReference type="NCBI Taxonomy" id="614101"/>
    <lineage>
        <taxon>Eukaryota</taxon>
        <taxon>Metazoa</taxon>
        <taxon>Ecdysozoa</taxon>
        <taxon>Arthropoda</taxon>
        <taxon>Hexapoda</taxon>
        <taxon>Insecta</taxon>
        <taxon>Pterygota</taxon>
        <taxon>Neoptera</taxon>
        <taxon>Polyneoptera</taxon>
        <taxon>Phasmatodea</taxon>
        <taxon>Verophasmatodea</taxon>
        <taxon>Anareolatae</taxon>
        <taxon>Phasmatidae</taxon>
        <taxon>Eurycanthinae</taxon>
        <taxon>Dryococelus</taxon>
    </lineage>
</organism>
<dbReference type="Proteomes" id="UP001159363">
    <property type="component" value="Chromosome 7"/>
</dbReference>
<feature type="region of interest" description="Disordered" evidence="1">
    <location>
        <begin position="132"/>
        <end position="152"/>
    </location>
</feature>
<evidence type="ECO:0000313" key="4">
    <source>
        <dbReference type="Proteomes" id="UP001159363"/>
    </source>
</evidence>
<proteinExistence type="predicted"/>
<gene>
    <name evidence="3" type="ORF">PR048_021195</name>
</gene>
<accession>A0ABQ9GXI0</accession>
<feature type="transmembrane region" description="Helical" evidence="2">
    <location>
        <begin position="189"/>
        <end position="212"/>
    </location>
</feature>
<reference evidence="3 4" key="1">
    <citation type="submission" date="2023-02" db="EMBL/GenBank/DDBJ databases">
        <title>LHISI_Scaffold_Assembly.</title>
        <authorList>
            <person name="Stuart O.P."/>
            <person name="Cleave R."/>
            <person name="Magrath M.J.L."/>
            <person name="Mikheyev A.S."/>
        </authorList>
    </citation>
    <scope>NUCLEOTIDE SEQUENCE [LARGE SCALE GENOMIC DNA]</scope>
    <source>
        <strain evidence="3">Daus_M_001</strain>
        <tissue evidence="3">Leg muscle</tissue>
    </source>
</reference>
<sequence length="355" mass="38469">MSADVAHGNFTAESPPAQDAPVQSDVYVEKKHANSQAELPEPMRVTEMGMERCRNGGAGEAGDPEKARRPTASSGTIARCESPEWPGRGLSPDSLCGRAVYPCRRDTYSQLPVFVGARSSVRVDLPTRLHECSKGSMSGKRGGHSSRGNSPECSSTQFWKTWADNTVHYPAGISHPREVSTAREEDHTYMAVIIGVLMAVILLLAVAIYLIVSRHRQRKCFASPLASKPALPGSAANNHQHLPPESSCGTAEKGATLGSYCAKELVDDNYNQSPGGRQPPPPQADAAASSVLLMDVKLDDYQEPYQALKYAPYYSYSTVVMEMRDMLNKCAATQSGTALTFFSLSHSSAFMPRRI</sequence>
<evidence type="ECO:0000256" key="2">
    <source>
        <dbReference type="SAM" id="Phobius"/>
    </source>
</evidence>